<feature type="region of interest" description="Disordered" evidence="1">
    <location>
        <begin position="209"/>
        <end position="291"/>
    </location>
</feature>
<evidence type="ECO:0000313" key="2">
    <source>
        <dbReference type="EMBL" id="CAG9822174.1"/>
    </source>
</evidence>
<dbReference type="AlphaFoldDB" id="A0A9N9SJM4"/>
<organism evidence="2 3">
    <name type="scientific">Phaedon cochleariae</name>
    <name type="common">Mustard beetle</name>
    <dbReference type="NCBI Taxonomy" id="80249"/>
    <lineage>
        <taxon>Eukaryota</taxon>
        <taxon>Metazoa</taxon>
        <taxon>Ecdysozoa</taxon>
        <taxon>Arthropoda</taxon>
        <taxon>Hexapoda</taxon>
        <taxon>Insecta</taxon>
        <taxon>Pterygota</taxon>
        <taxon>Neoptera</taxon>
        <taxon>Endopterygota</taxon>
        <taxon>Coleoptera</taxon>
        <taxon>Polyphaga</taxon>
        <taxon>Cucujiformia</taxon>
        <taxon>Chrysomeloidea</taxon>
        <taxon>Chrysomelidae</taxon>
        <taxon>Chrysomelinae</taxon>
        <taxon>Chrysomelini</taxon>
        <taxon>Phaedon</taxon>
    </lineage>
</organism>
<protein>
    <submittedName>
        <fullName evidence="2">Uncharacterized protein</fullName>
    </submittedName>
</protein>
<name>A0A9N9SJM4_PHACE</name>
<gene>
    <name evidence="2" type="ORF">PHAECO_LOCUS9465</name>
</gene>
<dbReference type="EMBL" id="OU896711">
    <property type="protein sequence ID" value="CAG9822174.1"/>
    <property type="molecule type" value="Genomic_DNA"/>
</dbReference>
<accession>A0A9N9SJM4</accession>
<reference evidence="2" key="1">
    <citation type="submission" date="2022-01" db="EMBL/GenBank/DDBJ databases">
        <authorList>
            <person name="King R."/>
        </authorList>
    </citation>
    <scope>NUCLEOTIDE SEQUENCE</scope>
</reference>
<sequence>MQRLNRIQYIQNVVNDLSGTFIFPRETTSKLGIGQTSSDNNFPEDDKIENIVMRALVDVKIECDKNIEFEDDIIDEEPLCCVDQHDQNTKEDQLITNINLLAEESSDNNEANNQPDDLPGDISKELLNFVVQDNITLENDINPIRTEPNDNSTKDDIALLEPESIFDVENYANIFAYGDDFLPEEITNNKIEETPTSVNDKENEINEKFNQITKDNILDRSQKDDKIERYRDNNDDLKESTEKHDQITSEENSQDKKAENDGNTKEDDIGKEDTGEDILTKQITPKEDNETDVDIVEILTRIMRKMQ</sequence>
<reference evidence="2" key="2">
    <citation type="submission" date="2022-10" db="EMBL/GenBank/DDBJ databases">
        <authorList>
            <consortium name="ENA_rothamsted_submissions"/>
            <consortium name="culmorum"/>
            <person name="King R."/>
        </authorList>
    </citation>
    <scope>NUCLEOTIDE SEQUENCE</scope>
</reference>
<keyword evidence="3" id="KW-1185">Reference proteome</keyword>
<dbReference type="OrthoDB" id="6784632at2759"/>
<feature type="compositionally biased region" description="Basic and acidic residues" evidence="1">
    <location>
        <begin position="216"/>
        <end position="273"/>
    </location>
</feature>
<evidence type="ECO:0000313" key="3">
    <source>
        <dbReference type="Proteomes" id="UP001153737"/>
    </source>
</evidence>
<dbReference type="Proteomes" id="UP001153737">
    <property type="component" value="Chromosome 5"/>
</dbReference>
<evidence type="ECO:0000256" key="1">
    <source>
        <dbReference type="SAM" id="MobiDB-lite"/>
    </source>
</evidence>
<proteinExistence type="predicted"/>